<reference evidence="1 2" key="1">
    <citation type="submission" date="2022-08" db="EMBL/GenBank/DDBJ databases">
        <title>Reclassification of Massilia species as members of the genera Telluria, Duganella, Pseudoduganella, Mokoshia gen. nov. and Zemynaea gen. nov. using orthogonal and non-orthogonal genome-based approaches.</title>
        <authorList>
            <person name="Bowman J.P."/>
        </authorList>
    </citation>
    <scope>NUCLEOTIDE SEQUENCE [LARGE SCALE GENOMIC DNA]</scope>
    <source>
        <strain evidence="1 2">JCM 31316</strain>
    </source>
</reference>
<gene>
    <name evidence="1" type="ORF">NX784_25015</name>
</gene>
<organism evidence="1 2">
    <name type="scientific">Massilia pinisoli</name>
    <dbReference type="NCBI Taxonomy" id="1772194"/>
    <lineage>
        <taxon>Bacteria</taxon>
        <taxon>Pseudomonadati</taxon>
        <taxon>Pseudomonadota</taxon>
        <taxon>Betaproteobacteria</taxon>
        <taxon>Burkholderiales</taxon>
        <taxon>Oxalobacteraceae</taxon>
        <taxon>Telluria group</taxon>
        <taxon>Massilia</taxon>
    </lineage>
</organism>
<keyword evidence="2" id="KW-1185">Reference proteome</keyword>
<sequence length="222" mass="24184">MNKFELSEPLAMGTKLVASETSFALLVPTSAAPVGGNDGNVRVNSDLLKQHLTAWAQNWSTCQILRKSMPGVSFAVAGKSSMHISSAGVSFHNLRVTADSELAAIQGVLTYAGERGLDLQKKARAITSHTGASGHEVLERFSKFKSGAYLGTSRNPAVVAELRLALDLVRAKIKLDINSSRHRVKVWFGKQAADEFMKDIRLHGLDVFCEQTDFVITWLGRD</sequence>
<proteinExistence type="predicted"/>
<dbReference type="EMBL" id="JANUGW010000025">
    <property type="protein sequence ID" value="MCS0584853.1"/>
    <property type="molecule type" value="Genomic_DNA"/>
</dbReference>
<accession>A0ABT1ZY41</accession>
<dbReference type="Proteomes" id="UP001204151">
    <property type="component" value="Unassembled WGS sequence"/>
</dbReference>
<comment type="caution">
    <text evidence="1">The sequence shown here is derived from an EMBL/GenBank/DDBJ whole genome shotgun (WGS) entry which is preliminary data.</text>
</comment>
<evidence type="ECO:0000313" key="2">
    <source>
        <dbReference type="Proteomes" id="UP001204151"/>
    </source>
</evidence>
<evidence type="ECO:0000313" key="1">
    <source>
        <dbReference type="EMBL" id="MCS0584853.1"/>
    </source>
</evidence>
<protein>
    <submittedName>
        <fullName evidence="1">Uncharacterized protein</fullName>
    </submittedName>
</protein>
<name>A0ABT1ZY41_9BURK</name>
<dbReference type="RefSeq" id="WP_258819397.1">
    <property type="nucleotide sequence ID" value="NZ_JANUGW010000025.1"/>
</dbReference>